<evidence type="ECO:0000256" key="4">
    <source>
        <dbReference type="ARBA" id="ARBA00022448"/>
    </source>
</evidence>
<evidence type="ECO:0000256" key="1">
    <source>
        <dbReference type="ARBA" id="ARBA00004370"/>
    </source>
</evidence>
<feature type="transmembrane region" description="Helical" evidence="9">
    <location>
        <begin position="6"/>
        <end position="25"/>
    </location>
</feature>
<keyword evidence="9 10" id="KW-0496">Mitochondrion</keyword>
<evidence type="ECO:0000256" key="9">
    <source>
        <dbReference type="RuleBase" id="RU003640"/>
    </source>
</evidence>
<organism evidence="10">
    <name type="scientific">Ganaspini sp. ZJUH 20220007</name>
    <dbReference type="NCBI Taxonomy" id="2943474"/>
    <lineage>
        <taxon>Eukaryota</taxon>
        <taxon>Metazoa</taxon>
        <taxon>Ecdysozoa</taxon>
        <taxon>Arthropoda</taxon>
        <taxon>Hexapoda</taxon>
        <taxon>Insecta</taxon>
        <taxon>Pterygota</taxon>
        <taxon>Neoptera</taxon>
        <taxon>Endopterygota</taxon>
        <taxon>Hymenoptera</taxon>
        <taxon>Apocrita</taxon>
        <taxon>Proctotrupomorpha</taxon>
        <taxon>Cynipoidea</taxon>
        <taxon>Figitidae</taxon>
        <taxon>Eucoilinae</taxon>
    </lineage>
</organism>
<evidence type="ECO:0000256" key="6">
    <source>
        <dbReference type="ARBA" id="ARBA00022989"/>
    </source>
</evidence>
<keyword evidence="7 9" id="KW-0472">Membrane</keyword>
<proteinExistence type="inferred from homology"/>
<protein>
    <recommendedName>
        <fullName evidence="3 9">NADH-ubiquinone oxidoreductase chain 3</fullName>
        <ecNumber evidence="9">7.1.1.2</ecNumber>
    </recommendedName>
</protein>
<dbReference type="EC" id="7.1.1.2" evidence="9"/>
<dbReference type="AlphaFoldDB" id="A0A9E8GDN1"/>
<comment type="function">
    <text evidence="9">Core subunit of the mitochondrial membrane respiratory chain NADH dehydrogenase (Complex I) which catalyzes electron transfer from NADH through the respiratory chain, using ubiquinone as an electron acceptor. Essential for the catalytic activity of complex I.</text>
</comment>
<keyword evidence="9" id="KW-0520">NAD</keyword>
<feature type="transmembrane region" description="Helical" evidence="9">
    <location>
        <begin position="57"/>
        <end position="81"/>
    </location>
</feature>
<keyword evidence="4 9" id="KW-0813">Transport</keyword>
<keyword evidence="6 9" id="KW-1133">Transmembrane helix</keyword>
<geneLocation type="mitochondrion" evidence="10"/>
<dbReference type="GO" id="GO:0031966">
    <property type="term" value="C:mitochondrial membrane"/>
    <property type="evidence" value="ECO:0007669"/>
    <property type="project" value="UniProtKB-SubCell"/>
</dbReference>
<dbReference type="GO" id="GO:0030964">
    <property type="term" value="C:NADH dehydrogenase complex"/>
    <property type="evidence" value="ECO:0007669"/>
    <property type="project" value="TreeGrafter"/>
</dbReference>
<keyword evidence="9" id="KW-0830">Ubiquinone</keyword>
<comment type="similarity">
    <text evidence="2 9">Belongs to the complex I subunit 3 family.</text>
</comment>
<evidence type="ECO:0000256" key="2">
    <source>
        <dbReference type="ARBA" id="ARBA00008472"/>
    </source>
</evidence>
<reference evidence="10" key="2">
    <citation type="submission" date="2022-02" db="EMBL/GenBank/DDBJ databases">
        <authorList>
            <person name="Shu X.H."/>
            <person name="Li Z.K."/>
            <person name="Tang P."/>
            <person name="Chen X.X."/>
        </authorList>
    </citation>
    <scope>NUCLEOTIDE SEQUENCE</scope>
</reference>
<sequence length="116" mass="13851">MFYLFMSNILIIIISSIIIILNLIISKKIKFNRNKLTPFECGFDPLSSMRLPFSIQFFLISIIFLIFDIEISLILPIIFYIKMNFLMNMYLFITILLILIFGLYYEWTEGSLNWLK</sequence>
<dbReference type="Gene3D" id="1.20.58.1610">
    <property type="entry name" value="NADH:ubiquinone/plastoquinone oxidoreductase, chain 3"/>
    <property type="match status" value="1"/>
</dbReference>
<keyword evidence="9" id="KW-0679">Respiratory chain</keyword>
<keyword evidence="9" id="KW-0249">Electron transport</keyword>
<comment type="catalytic activity">
    <reaction evidence="8 9">
        <text>a ubiquinone + NADH + 5 H(+)(in) = a ubiquinol + NAD(+) + 4 H(+)(out)</text>
        <dbReference type="Rhea" id="RHEA:29091"/>
        <dbReference type="Rhea" id="RHEA-COMP:9565"/>
        <dbReference type="Rhea" id="RHEA-COMP:9566"/>
        <dbReference type="ChEBI" id="CHEBI:15378"/>
        <dbReference type="ChEBI" id="CHEBI:16389"/>
        <dbReference type="ChEBI" id="CHEBI:17976"/>
        <dbReference type="ChEBI" id="CHEBI:57540"/>
        <dbReference type="ChEBI" id="CHEBI:57945"/>
        <dbReference type="EC" id="7.1.1.2"/>
    </reaction>
</comment>
<evidence type="ECO:0000256" key="3">
    <source>
        <dbReference type="ARBA" id="ARBA00021007"/>
    </source>
</evidence>
<evidence type="ECO:0000313" key="10">
    <source>
        <dbReference type="EMBL" id="UZT67496.1"/>
    </source>
</evidence>
<keyword evidence="9" id="KW-1278">Translocase</keyword>
<accession>A0A9E8GDN1</accession>
<dbReference type="PANTHER" id="PTHR11058:SF9">
    <property type="entry name" value="NADH-UBIQUINONE OXIDOREDUCTASE CHAIN 3"/>
    <property type="match status" value="1"/>
</dbReference>
<gene>
    <name evidence="10" type="primary">nad3</name>
</gene>
<reference evidence="10" key="1">
    <citation type="journal article" date="2022" name="Genes (Basel)">
        <title>Novel Gene Rearrangements in the Mitochondrial Genomes of Cynipoid Wasps (Hymenoptera: Cynipoidea).</title>
        <authorList>
            <person name="Shu X."/>
            <person name="Li Z."/>
            <person name="Yuan R."/>
            <person name="Tang P."/>
            <person name="Chen X."/>
        </authorList>
    </citation>
    <scope>NUCLEOTIDE SEQUENCE</scope>
</reference>
<evidence type="ECO:0000256" key="7">
    <source>
        <dbReference type="ARBA" id="ARBA00023136"/>
    </source>
</evidence>
<dbReference type="Pfam" id="PF00507">
    <property type="entry name" value="Oxidored_q4"/>
    <property type="match status" value="1"/>
</dbReference>
<dbReference type="GO" id="GO:0008137">
    <property type="term" value="F:NADH dehydrogenase (ubiquinone) activity"/>
    <property type="evidence" value="ECO:0007669"/>
    <property type="project" value="UniProtKB-UniRule"/>
</dbReference>
<keyword evidence="5 9" id="KW-0812">Transmembrane</keyword>
<evidence type="ECO:0000256" key="5">
    <source>
        <dbReference type="ARBA" id="ARBA00022692"/>
    </source>
</evidence>
<name>A0A9E8GDN1_9HYME</name>
<dbReference type="EMBL" id="OM677826">
    <property type="protein sequence ID" value="UZT67496.1"/>
    <property type="molecule type" value="Genomic_DNA"/>
</dbReference>
<dbReference type="InterPro" id="IPR000440">
    <property type="entry name" value="NADH_UbQ/plastoQ_OxRdtase_su3"/>
</dbReference>
<comment type="subcellular location">
    <subcellularLocation>
        <location evidence="1">Membrane</location>
    </subcellularLocation>
    <subcellularLocation>
        <location evidence="9">Mitochondrion membrane</location>
        <topology evidence="9">Multi-pass membrane protein</topology>
    </subcellularLocation>
</comment>
<dbReference type="PANTHER" id="PTHR11058">
    <property type="entry name" value="NADH-UBIQUINONE OXIDOREDUCTASE CHAIN 3"/>
    <property type="match status" value="1"/>
</dbReference>
<feature type="transmembrane region" description="Helical" evidence="9">
    <location>
        <begin position="87"/>
        <end position="107"/>
    </location>
</feature>
<evidence type="ECO:0000256" key="8">
    <source>
        <dbReference type="ARBA" id="ARBA00049551"/>
    </source>
</evidence>
<dbReference type="InterPro" id="IPR038430">
    <property type="entry name" value="NDAH_ubi_oxred_su3_sf"/>
</dbReference>